<feature type="transmembrane region" description="Helical" evidence="1">
    <location>
        <begin position="89"/>
        <end position="106"/>
    </location>
</feature>
<accession>A0ABU0AYH6</accession>
<dbReference type="Gene3D" id="3.40.50.1820">
    <property type="entry name" value="alpha/beta hydrolase"/>
    <property type="match status" value="1"/>
</dbReference>
<evidence type="ECO:0000256" key="1">
    <source>
        <dbReference type="SAM" id="Phobius"/>
    </source>
</evidence>
<dbReference type="SUPFAM" id="SSF53474">
    <property type="entry name" value="alpha/beta-Hydrolases"/>
    <property type="match status" value="1"/>
</dbReference>
<dbReference type="EMBL" id="JAUSTN010000007">
    <property type="protein sequence ID" value="MDQ0275463.1"/>
    <property type="molecule type" value="Genomic_DNA"/>
</dbReference>
<feature type="transmembrane region" description="Helical" evidence="1">
    <location>
        <begin position="147"/>
        <end position="168"/>
    </location>
</feature>
<keyword evidence="1" id="KW-0812">Transmembrane</keyword>
<dbReference type="RefSeq" id="WP_023055927.1">
    <property type="nucleotide sequence ID" value="NZ_JAUSTN010000007.1"/>
</dbReference>
<feature type="transmembrane region" description="Helical" evidence="1">
    <location>
        <begin position="56"/>
        <end position="77"/>
    </location>
</feature>
<keyword evidence="1" id="KW-1133">Transmembrane helix</keyword>
<dbReference type="InterPro" id="IPR029058">
    <property type="entry name" value="AB_hydrolase_fold"/>
</dbReference>
<reference evidence="2 3" key="1">
    <citation type="submission" date="2023-07" db="EMBL/GenBank/DDBJ databases">
        <title>Genomic Encyclopedia of Type Strains, Phase IV (KMG-IV): sequencing the most valuable type-strain genomes for metagenomic binning, comparative biology and taxonomic classification.</title>
        <authorList>
            <person name="Goeker M."/>
        </authorList>
    </citation>
    <scope>NUCLEOTIDE SEQUENCE [LARGE SCALE GENOMIC DNA]</scope>
    <source>
        <strain evidence="2 3">DSM 22616</strain>
    </source>
</reference>
<proteinExistence type="predicted"/>
<evidence type="ECO:0008006" key="4">
    <source>
        <dbReference type="Google" id="ProtNLM"/>
    </source>
</evidence>
<evidence type="ECO:0000313" key="3">
    <source>
        <dbReference type="Proteomes" id="UP001236559"/>
    </source>
</evidence>
<comment type="caution">
    <text evidence="2">The sequence shown here is derived from an EMBL/GenBank/DDBJ whole genome shotgun (WGS) entry which is preliminary data.</text>
</comment>
<protein>
    <recommendedName>
        <fullName evidence="4">Alpha/beta hydrolase family protein</fullName>
    </recommendedName>
</protein>
<keyword evidence="3" id="KW-1185">Reference proteome</keyword>
<keyword evidence="1" id="KW-0472">Membrane</keyword>
<organism evidence="2 3">
    <name type="scientific">Peptoniphilus koenoeneniae</name>
    <dbReference type="NCBI Taxonomy" id="507751"/>
    <lineage>
        <taxon>Bacteria</taxon>
        <taxon>Bacillati</taxon>
        <taxon>Bacillota</taxon>
        <taxon>Tissierellia</taxon>
        <taxon>Tissierellales</taxon>
        <taxon>Peptoniphilaceae</taxon>
        <taxon>Peptoniphilus</taxon>
    </lineage>
</organism>
<evidence type="ECO:0000313" key="2">
    <source>
        <dbReference type="EMBL" id="MDQ0275463.1"/>
    </source>
</evidence>
<sequence length="686" mass="79512">MKIKLLIQKIHSKIKLFFYKKLGNTDGAIEIGAFILAAVLTLASSYYLQDLLNNKYLGFLIAFAFIFSLVRIILYLLEFPIIYIKKIKSKNIILFSATSYASYKLIYDMPGMEEFTDLQNYLIIFLVILLFFLFSKSLISLIKNKKIGFFISFIISAMPMILILYFLFTPGFSKFEGKIENYKKGPESPEKYSVIEKDYQGGQVNLIPYVHYTGRTKKVRDKILGDQLIKTPIKGRIYLPDNNRENAIVFIFHGNHRATEKSHLGYDYLGRYLSKRGIGLVSVDMNILNGLDYFSLSDENDARAILGLENIKYILEESEFKNKIKKEIFLGGHSRGGEAASLACYFNNYGKNPEDATRKLDYNFKIKGLINLAATYGQYKPTNKNLALQNINYLVLHGTNDYDLDTFEELALYREIKNTDENLFKAAIYIGGANHGNFNTRWKDMDTDYIEGLYLEKSNLFKGEDQRKITSILIENFVNKSLNKDYDQNIFYDIEKSQTAYPDGTYYQMYSEGNEKILMDFEEDNNINTGSLKNSKLRYTGFTKIREKNYDLVEDHQETLLSLNFNEKGLLEFLPQENLKMENYFSIDLKKDKNIKISLNIRDNYGETGVISLEDYKKLKEPYKVQMTKIETLRDNYTYTSSLETVKVPMEDIKKKNPKINIDKIKYIDLIFEGNGNVEMDGVKIK</sequence>
<feature type="transmembrane region" description="Helical" evidence="1">
    <location>
        <begin position="118"/>
        <end position="135"/>
    </location>
</feature>
<name>A0ABU0AYH6_9FIRM</name>
<dbReference type="Proteomes" id="UP001236559">
    <property type="component" value="Unassembled WGS sequence"/>
</dbReference>
<feature type="transmembrane region" description="Helical" evidence="1">
    <location>
        <begin position="21"/>
        <end position="44"/>
    </location>
</feature>
<gene>
    <name evidence="2" type="ORF">J2S72_001490</name>
</gene>